<evidence type="ECO:0000313" key="5">
    <source>
        <dbReference type="EMBL" id="RXZ61202.1"/>
    </source>
</evidence>
<dbReference type="GO" id="GO:0016887">
    <property type="term" value="F:ATP hydrolysis activity"/>
    <property type="evidence" value="ECO:0007669"/>
    <property type="project" value="InterPro"/>
</dbReference>
<protein>
    <submittedName>
        <fullName evidence="5">ABC transporter ATP-binding protein</fullName>
    </submittedName>
</protein>
<name>A0A4Q2KCH0_9FIRM</name>
<organism evidence="5 6">
    <name type="scientific">Candidatus Borkfalkia ceftriaxoniphila</name>
    <dbReference type="NCBI Taxonomy" id="2508949"/>
    <lineage>
        <taxon>Bacteria</taxon>
        <taxon>Bacillati</taxon>
        <taxon>Bacillota</taxon>
        <taxon>Clostridia</taxon>
        <taxon>Christensenellales</taxon>
        <taxon>Christensenellaceae</taxon>
        <taxon>Candidatus Borkfalkia</taxon>
    </lineage>
</organism>
<keyword evidence="3 5" id="KW-0067">ATP-binding</keyword>
<dbReference type="PROSITE" id="PS50893">
    <property type="entry name" value="ABC_TRANSPORTER_2"/>
    <property type="match status" value="1"/>
</dbReference>
<dbReference type="PANTHER" id="PTHR42939">
    <property type="entry name" value="ABC TRANSPORTER ATP-BINDING PROTEIN ALBC-RELATED"/>
    <property type="match status" value="1"/>
</dbReference>
<evidence type="ECO:0000256" key="1">
    <source>
        <dbReference type="ARBA" id="ARBA00022448"/>
    </source>
</evidence>
<dbReference type="PANTHER" id="PTHR42939:SF3">
    <property type="entry name" value="ABC TRANSPORTER ATP-BINDING COMPONENT"/>
    <property type="match status" value="1"/>
</dbReference>
<dbReference type="Pfam" id="PF00005">
    <property type="entry name" value="ABC_tran"/>
    <property type="match status" value="1"/>
</dbReference>
<sequence>MKALCVEKLCKEYPSFRLHDVSFSVEEGRIVGLIGRNGAGKSTTMKGLLRFIRTDGGRVLFFGKDIARHEREIKEQIGYVAGGFSYYPLKKLRSIGKCAARFYKGWNADAYKNYLRAFGLDEDKKPSELSDGMKVKYFIALALSHGAKLLIMDEPTSGLDPLSREEFCDLILKVVKEEGVSVLFSTHITSDLMRVADDIVYIADGEVLAAGAIGELLAKYEVACFAEMPKEQVVGLKEVKNGYEGLIAAGAPSDCAARRPADLDALMIHLETARKKEKECPHS</sequence>
<dbReference type="InterPro" id="IPR003439">
    <property type="entry name" value="ABC_transporter-like_ATP-bd"/>
</dbReference>
<dbReference type="SMART" id="SM00382">
    <property type="entry name" value="AAA"/>
    <property type="match status" value="1"/>
</dbReference>
<accession>A0A4Q2KCH0</accession>
<dbReference type="EMBL" id="SDOZ01000002">
    <property type="protein sequence ID" value="RXZ61202.1"/>
    <property type="molecule type" value="Genomic_DNA"/>
</dbReference>
<dbReference type="InterPro" id="IPR027417">
    <property type="entry name" value="P-loop_NTPase"/>
</dbReference>
<dbReference type="Proteomes" id="UP000291269">
    <property type="component" value="Unassembled WGS sequence"/>
</dbReference>
<dbReference type="CDD" id="cd03230">
    <property type="entry name" value="ABC_DR_subfamily_A"/>
    <property type="match status" value="1"/>
</dbReference>
<dbReference type="AlphaFoldDB" id="A0A4Q2KCH0"/>
<dbReference type="InterPro" id="IPR003593">
    <property type="entry name" value="AAA+_ATPase"/>
</dbReference>
<evidence type="ECO:0000259" key="4">
    <source>
        <dbReference type="PROSITE" id="PS50893"/>
    </source>
</evidence>
<dbReference type="OrthoDB" id="9804819at2"/>
<evidence type="ECO:0000256" key="2">
    <source>
        <dbReference type="ARBA" id="ARBA00022741"/>
    </source>
</evidence>
<feature type="domain" description="ABC transporter" evidence="4">
    <location>
        <begin position="1"/>
        <end position="229"/>
    </location>
</feature>
<evidence type="ECO:0000256" key="3">
    <source>
        <dbReference type="ARBA" id="ARBA00022840"/>
    </source>
</evidence>
<dbReference type="SUPFAM" id="SSF52540">
    <property type="entry name" value="P-loop containing nucleoside triphosphate hydrolases"/>
    <property type="match status" value="1"/>
</dbReference>
<comment type="caution">
    <text evidence="5">The sequence shown here is derived from an EMBL/GenBank/DDBJ whole genome shotgun (WGS) entry which is preliminary data.</text>
</comment>
<dbReference type="GO" id="GO:0005524">
    <property type="term" value="F:ATP binding"/>
    <property type="evidence" value="ECO:0007669"/>
    <property type="project" value="UniProtKB-KW"/>
</dbReference>
<keyword evidence="2" id="KW-0547">Nucleotide-binding</keyword>
<dbReference type="InterPro" id="IPR051782">
    <property type="entry name" value="ABC_Transporter_VariousFunc"/>
</dbReference>
<keyword evidence="1" id="KW-0813">Transport</keyword>
<proteinExistence type="predicted"/>
<dbReference type="Gene3D" id="3.40.50.300">
    <property type="entry name" value="P-loop containing nucleotide triphosphate hydrolases"/>
    <property type="match status" value="1"/>
</dbReference>
<dbReference type="RefSeq" id="WP_129223654.1">
    <property type="nucleotide sequence ID" value="NZ_SDOZ01000002.1"/>
</dbReference>
<gene>
    <name evidence="5" type="ORF">ESZ91_02120</name>
</gene>
<evidence type="ECO:0000313" key="6">
    <source>
        <dbReference type="Proteomes" id="UP000291269"/>
    </source>
</evidence>
<reference evidence="5 6" key="1">
    <citation type="journal article" date="2019" name="Gut">
        <title>Antibiotics-induced monodominance of a novel gut bacterial order.</title>
        <authorList>
            <person name="Hildebrand F."/>
            <person name="Moitinho-Silva L."/>
            <person name="Blasche S."/>
            <person name="Jahn M.T."/>
            <person name="Gossmann T.I."/>
            <person name="Heuerta-Cepas J."/>
            <person name="Hercog R."/>
            <person name="Luetge M."/>
            <person name="Bahram M."/>
            <person name="Pryszlak A."/>
            <person name="Alves R.J."/>
            <person name="Waszak S.M."/>
            <person name="Zhu A."/>
            <person name="Ye L."/>
            <person name="Costea P.I."/>
            <person name="Aalvink S."/>
            <person name="Belzer C."/>
            <person name="Forslund S.K."/>
            <person name="Sunagawa S."/>
            <person name="Hentschel U."/>
            <person name="Merten C."/>
            <person name="Patil K.R."/>
            <person name="Benes V."/>
            <person name="Bork P."/>
        </authorList>
    </citation>
    <scope>NUCLEOTIDE SEQUENCE [LARGE SCALE GENOMIC DNA]</scope>
    <source>
        <strain evidence="5 6">HDS1380</strain>
    </source>
</reference>
<keyword evidence="6" id="KW-1185">Reference proteome</keyword>